<gene>
    <name evidence="2" type="ORF">AVEN_33957_1</name>
</gene>
<feature type="region of interest" description="Disordered" evidence="1">
    <location>
        <begin position="41"/>
        <end position="60"/>
    </location>
</feature>
<protein>
    <submittedName>
        <fullName evidence="2">Uncharacterized protein</fullName>
    </submittedName>
</protein>
<feature type="region of interest" description="Disordered" evidence="1">
    <location>
        <begin position="66"/>
        <end position="99"/>
    </location>
</feature>
<accession>A0A4Y2MHN0</accession>
<evidence type="ECO:0000313" key="3">
    <source>
        <dbReference type="Proteomes" id="UP000499080"/>
    </source>
</evidence>
<evidence type="ECO:0000313" key="2">
    <source>
        <dbReference type="EMBL" id="GBN26163.1"/>
    </source>
</evidence>
<evidence type="ECO:0000256" key="1">
    <source>
        <dbReference type="SAM" id="MobiDB-lite"/>
    </source>
</evidence>
<sequence>MLRMEPVWSSSIRSRPHDWKTPGSKPGSTIYQLCTWTRRMPNPKSRVKHPTVGVGRKPREEVSAQVSTSLSDQCPKLLGPTQDKPSIASKLGINIREPN</sequence>
<organism evidence="2 3">
    <name type="scientific">Araneus ventricosus</name>
    <name type="common">Orbweaver spider</name>
    <name type="synonym">Epeira ventricosa</name>
    <dbReference type="NCBI Taxonomy" id="182803"/>
    <lineage>
        <taxon>Eukaryota</taxon>
        <taxon>Metazoa</taxon>
        <taxon>Ecdysozoa</taxon>
        <taxon>Arthropoda</taxon>
        <taxon>Chelicerata</taxon>
        <taxon>Arachnida</taxon>
        <taxon>Araneae</taxon>
        <taxon>Araneomorphae</taxon>
        <taxon>Entelegynae</taxon>
        <taxon>Araneoidea</taxon>
        <taxon>Araneidae</taxon>
        <taxon>Araneus</taxon>
    </lineage>
</organism>
<proteinExistence type="predicted"/>
<comment type="caution">
    <text evidence="2">The sequence shown here is derived from an EMBL/GenBank/DDBJ whole genome shotgun (WGS) entry which is preliminary data.</text>
</comment>
<feature type="region of interest" description="Disordered" evidence="1">
    <location>
        <begin position="1"/>
        <end position="26"/>
    </location>
</feature>
<dbReference type="AlphaFoldDB" id="A0A4Y2MHN0"/>
<name>A0A4Y2MHN0_ARAVE</name>
<dbReference type="EMBL" id="BGPR01007347">
    <property type="protein sequence ID" value="GBN26163.1"/>
    <property type="molecule type" value="Genomic_DNA"/>
</dbReference>
<reference evidence="2 3" key="1">
    <citation type="journal article" date="2019" name="Sci. Rep.">
        <title>Orb-weaving spider Araneus ventricosus genome elucidates the spidroin gene catalogue.</title>
        <authorList>
            <person name="Kono N."/>
            <person name="Nakamura H."/>
            <person name="Ohtoshi R."/>
            <person name="Moran D.A.P."/>
            <person name="Shinohara A."/>
            <person name="Yoshida Y."/>
            <person name="Fujiwara M."/>
            <person name="Mori M."/>
            <person name="Tomita M."/>
            <person name="Arakawa K."/>
        </authorList>
    </citation>
    <scope>NUCLEOTIDE SEQUENCE [LARGE SCALE GENOMIC DNA]</scope>
</reference>
<dbReference type="Proteomes" id="UP000499080">
    <property type="component" value="Unassembled WGS sequence"/>
</dbReference>
<keyword evidence="3" id="KW-1185">Reference proteome</keyword>